<comment type="caution">
    <text evidence="2">The sequence shown here is derived from an EMBL/GenBank/DDBJ whole genome shotgun (WGS) entry which is preliminary data.</text>
</comment>
<dbReference type="AlphaFoldDB" id="A0AA40GCY3"/>
<evidence type="ECO:0000313" key="2">
    <source>
        <dbReference type="EMBL" id="KAK1135050.1"/>
    </source>
</evidence>
<dbReference type="EMBL" id="JAHYIQ010000002">
    <property type="protein sequence ID" value="KAK1135050.1"/>
    <property type="molecule type" value="Genomic_DNA"/>
</dbReference>
<proteinExistence type="predicted"/>
<sequence>MLARARLHKSLADGLDRRLKVSRRRTIVAEVRSGAAYYQPPRSASVFCTTMERPGDPGRPPLCTRFTISDPAKLRPVRRMAGADREEKQKKKKKIVSPLSSITPAT</sequence>
<accession>A0AA40GCY3</accession>
<protein>
    <submittedName>
        <fullName evidence="2">Uncharacterized protein</fullName>
    </submittedName>
</protein>
<evidence type="ECO:0000256" key="1">
    <source>
        <dbReference type="SAM" id="MobiDB-lite"/>
    </source>
</evidence>
<evidence type="ECO:0000313" key="3">
    <source>
        <dbReference type="Proteomes" id="UP001177670"/>
    </source>
</evidence>
<organism evidence="2 3">
    <name type="scientific">Melipona bicolor</name>
    <dbReference type="NCBI Taxonomy" id="60889"/>
    <lineage>
        <taxon>Eukaryota</taxon>
        <taxon>Metazoa</taxon>
        <taxon>Ecdysozoa</taxon>
        <taxon>Arthropoda</taxon>
        <taxon>Hexapoda</taxon>
        <taxon>Insecta</taxon>
        <taxon>Pterygota</taxon>
        <taxon>Neoptera</taxon>
        <taxon>Endopterygota</taxon>
        <taxon>Hymenoptera</taxon>
        <taxon>Apocrita</taxon>
        <taxon>Aculeata</taxon>
        <taxon>Apoidea</taxon>
        <taxon>Anthophila</taxon>
        <taxon>Apidae</taxon>
        <taxon>Melipona</taxon>
    </lineage>
</organism>
<name>A0AA40GCY3_9HYME</name>
<feature type="region of interest" description="Disordered" evidence="1">
    <location>
        <begin position="78"/>
        <end position="106"/>
    </location>
</feature>
<gene>
    <name evidence="2" type="ORF">K0M31_007822</name>
</gene>
<keyword evidence="3" id="KW-1185">Reference proteome</keyword>
<reference evidence="2" key="1">
    <citation type="submission" date="2021-10" db="EMBL/GenBank/DDBJ databases">
        <title>Melipona bicolor Genome sequencing and assembly.</title>
        <authorList>
            <person name="Araujo N.S."/>
            <person name="Arias M.C."/>
        </authorList>
    </citation>
    <scope>NUCLEOTIDE SEQUENCE</scope>
    <source>
        <strain evidence="2">USP_2M_L1-L4_2017</strain>
        <tissue evidence="2">Whole body</tissue>
    </source>
</reference>
<dbReference type="Proteomes" id="UP001177670">
    <property type="component" value="Unassembled WGS sequence"/>
</dbReference>